<dbReference type="InterPro" id="IPR007278">
    <property type="entry name" value="DUF397"/>
</dbReference>
<reference evidence="2 3" key="1">
    <citation type="submission" date="2020-08" db="EMBL/GenBank/DDBJ databases">
        <title>Sequencing the genomes of 1000 actinobacteria strains.</title>
        <authorList>
            <person name="Klenk H.-P."/>
        </authorList>
    </citation>
    <scope>NUCLEOTIDE SEQUENCE [LARGE SCALE GENOMIC DNA]</scope>
    <source>
        <strain evidence="2 3">DSM 45859</strain>
    </source>
</reference>
<sequence>MADYPSSPDYDPNTAESLFEGAAWEKSFASEPNGGNCVEVNLARAGLVGVRDTKLGASPVLVFDRGEWTAFLAAVKAGQFDLPPSSGGD</sequence>
<name>A0A840IZ34_9PSEU</name>
<dbReference type="Proteomes" id="UP000581769">
    <property type="component" value="Unassembled WGS sequence"/>
</dbReference>
<protein>
    <recommendedName>
        <fullName evidence="1">DUF397 domain-containing protein</fullName>
    </recommendedName>
</protein>
<organism evidence="2 3">
    <name type="scientific">Amycolatopsis jiangsuensis</name>
    <dbReference type="NCBI Taxonomy" id="1181879"/>
    <lineage>
        <taxon>Bacteria</taxon>
        <taxon>Bacillati</taxon>
        <taxon>Actinomycetota</taxon>
        <taxon>Actinomycetes</taxon>
        <taxon>Pseudonocardiales</taxon>
        <taxon>Pseudonocardiaceae</taxon>
        <taxon>Amycolatopsis</taxon>
    </lineage>
</organism>
<dbReference type="RefSeq" id="WP_184781504.1">
    <property type="nucleotide sequence ID" value="NZ_JACHMG010000001.1"/>
</dbReference>
<dbReference type="EMBL" id="JACHMG010000001">
    <property type="protein sequence ID" value="MBB4686675.1"/>
    <property type="molecule type" value="Genomic_DNA"/>
</dbReference>
<feature type="domain" description="DUF397" evidence="1">
    <location>
        <begin position="22"/>
        <end position="76"/>
    </location>
</feature>
<accession>A0A840IZ34</accession>
<evidence type="ECO:0000313" key="2">
    <source>
        <dbReference type="EMBL" id="MBB4686675.1"/>
    </source>
</evidence>
<proteinExistence type="predicted"/>
<comment type="caution">
    <text evidence="2">The sequence shown here is derived from an EMBL/GenBank/DDBJ whole genome shotgun (WGS) entry which is preliminary data.</text>
</comment>
<evidence type="ECO:0000259" key="1">
    <source>
        <dbReference type="Pfam" id="PF04149"/>
    </source>
</evidence>
<gene>
    <name evidence="2" type="ORF">BJY18_004160</name>
</gene>
<keyword evidence="3" id="KW-1185">Reference proteome</keyword>
<dbReference type="Pfam" id="PF04149">
    <property type="entry name" value="DUF397"/>
    <property type="match status" value="1"/>
</dbReference>
<dbReference type="AlphaFoldDB" id="A0A840IZ34"/>
<evidence type="ECO:0000313" key="3">
    <source>
        <dbReference type="Proteomes" id="UP000581769"/>
    </source>
</evidence>